<evidence type="ECO:0000256" key="2">
    <source>
        <dbReference type="ARBA" id="ARBA00005791"/>
    </source>
</evidence>
<dbReference type="EMBL" id="RKHR01000006">
    <property type="protein sequence ID" value="ROR98953.1"/>
    <property type="molecule type" value="Genomic_DNA"/>
</dbReference>
<gene>
    <name evidence="11" type="ORF">EDC56_3193</name>
</gene>
<evidence type="ECO:0000256" key="5">
    <source>
        <dbReference type="ARBA" id="ARBA00023157"/>
    </source>
</evidence>
<reference evidence="11 12" key="1">
    <citation type="submission" date="2018-11" db="EMBL/GenBank/DDBJ databases">
        <title>Genomic Encyclopedia of Type Strains, Phase IV (KMG-IV): sequencing the most valuable type-strain genomes for metagenomic binning, comparative biology and taxonomic classification.</title>
        <authorList>
            <person name="Goeker M."/>
        </authorList>
    </citation>
    <scope>NUCLEOTIDE SEQUENCE [LARGE SCALE GENOMIC DNA]</scope>
    <source>
        <strain evidence="11 12">DSM 100316</strain>
    </source>
</reference>
<keyword evidence="5 7" id="KW-1015">Disulfide bond</keyword>
<sequence length="213" mass="23524">MIKRLIAAVILVSAPVFAFAADYVEGKDYVKLDAPISQSARGKGKIEVFEFFWYGCGHCARFEPTLHAWEKTLADDVVLSPSPAMWNKPMVLHARIFYTAQALNKLGVLHDKAFEALKTNHRGLATEAEVKQFFITNGVAEADFDKAFNGFAINAQIKQADARARGAKIEGTPEMNVNGRYRVSAGMAGGQKQMLEVVDFLVEQERARIATAK</sequence>
<dbReference type="InterPro" id="IPR050824">
    <property type="entry name" value="Thiol_disulfide_DsbA"/>
</dbReference>
<dbReference type="PANTHER" id="PTHR35891:SF2">
    <property type="entry name" value="THIOL:DISULFIDE INTERCHANGE PROTEIN DSBA"/>
    <property type="match status" value="1"/>
</dbReference>
<evidence type="ECO:0000256" key="9">
    <source>
        <dbReference type="SAM" id="SignalP"/>
    </source>
</evidence>
<comment type="subcellular location">
    <subcellularLocation>
        <location evidence="1 7">Periplasm</location>
    </subcellularLocation>
</comment>
<keyword evidence="12" id="KW-1185">Reference proteome</keyword>
<dbReference type="PROSITE" id="PS51352">
    <property type="entry name" value="THIOREDOXIN_2"/>
    <property type="match status" value="1"/>
</dbReference>
<protein>
    <recommendedName>
        <fullName evidence="7">Thiol:disulfide interchange protein</fullName>
    </recommendedName>
</protein>
<evidence type="ECO:0000313" key="11">
    <source>
        <dbReference type="EMBL" id="ROR98953.1"/>
    </source>
</evidence>
<feature type="domain" description="Thioredoxin" evidence="10">
    <location>
        <begin position="10"/>
        <end position="203"/>
    </location>
</feature>
<dbReference type="Proteomes" id="UP000275394">
    <property type="component" value="Unassembled WGS sequence"/>
</dbReference>
<evidence type="ECO:0000313" key="12">
    <source>
        <dbReference type="Proteomes" id="UP000275394"/>
    </source>
</evidence>
<dbReference type="InterPro" id="IPR001853">
    <property type="entry name" value="DSBA-like_thioredoxin_dom"/>
</dbReference>
<dbReference type="GO" id="GO:0042597">
    <property type="term" value="C:periplasmic space"/>
    <property type="evidence" value="ECO:0007669"/>
    <property type="project" value="UniProtKB-SubCell"/>
</dbReference>
<evidence type="ECO:0000256" key="1">
    <source>
        <dbReference type="ARBA" id="ARBA00004418"/>
    </source>
</evidence>
<dbReference type="PIRSF" id="PIRSF001488">
    <property type="entry name" value="Tdi_protein"/>
    <property type="match status" value="1"/>
</dbReference>
<dbReference type="InterPro" id="IPR023205">
    <property type="entry name" value="DsbA/DsbL"/>
</dbReference>
<dbReference type="CDD" id="cd03019">
    <property type="entry name" value="DsbA_DsbA"/>
    <property type="match status" value="1"/>
</dbReference>
<keyword evidence="6" id="KW-0676">Redox-active center</keyword>
<proteinExistence type="inferred from homology"/>
<feature type="signal peptide" evidence="9">
    <location>
        <begin position="1"/>
        <end position="20"/>
    </location>
</feature>
<dbReference type="InterPro" id="IPR013766">
    <property type="entry name" value="Thioredoxin_domain"/>
</dbReference>
<dbReference type="InterPro" id="IPR036249">
    <property type="entry name" value="Thioredoxin-like_sf"/>
</dbReference>
<feature type="disulfide bond" description="Redox-active" evidence="8">
    <location>
        <begin position="56"/>
        <end position="59"/>
    </location>
</feature>
<dbReference type="PANTHER" id="PTHR35891">
    <property type="entry name" value="THIOL:DISULFIDE INTERCHANGE PROTEIN DSBA"/>
    <property type="match status" value="1"/>
</dbReference>
<keyword evidence="3 9" id="KW-0732">Signal</keyword>
<evidence type="ECO:0000256" key="8">
    <source>
        <dbReference type="PIRSR" id="PIRSR001488-1"/>
    </source>
</evidence>
<comment type="caution">
    <text evidence="11">The sequence shown here is derived from an EMBL/GenBank/DDBJ whole genome shotgun (WGS) entry which is preliminary data.</text>
</comment>
<evidence type="ECO:0000256" key="6">
    <source>
        <dbReference type="ARBA" id="ARBA00023284"/>
    </source>
</evidence>
<evidence type="ECO:0000256" key="7">
    <source>
        <dbReference type="PIRNR" id="PIRNR001488"/>
    </source>
</evidence>
<evidence type="ECO:0000256" key="4">
    <source>
        <dbReference type="ARBA" id="ARBA00022764"/>
    </source>
</evidence>
<dbReference type="SUPFAM" id="SSF52833">
    <property type="entry name" value="Thioredoxin-like"/>
    <property type="match status" value="1"/>
</dbReference>
<evidence type="ECO:0000259" key="10">
    <source>
        <dbReference type="PROSITE" id="PS51352"/>
    </source>
</evidence>
<comment type="similarity">
    <text evidence="2">Belongs to the thioredoxin family. DsbA subfamily.</text>
</comment>
<dbReference type="Pfam" id="PF01323">
    <property type="entry name" value="DSBA"/>
    <property type="match status" value="1"/>
</dbReference>
<accession>A0A3N2DGM9</accession>
<organism evidence="11 12">
    <name type="scientific">Sinobacterium caligoides</name>
    <dbReference type="NCBI Taxonomy" id="933926"/>
    <lineage>
        <taxon>Bacteria</taxon>
        <taxon>Pseudomonadati</taxon>
        <taxon>Pseudomonadota</taxon>
        <taxon>Gammaproteobacteria</taxon>
        <taxon>Cellvibrionales</taxon>
        <taxon>Spongiibacteraceae</taxon>
        <taxon>Sinobacterium</taxon>
    </lineage>
</organism>
<name>A0A3N2DGM9_9GAMM</name>
<dbReference type="OrthoDB" id="9784896at2"/>
<dbReference type="GO" id="GO:0016491">
    <property type="term" value="F:oxidoreductase activity"/>
    <property type="evidence" value="ECO:0007669"/>
    <property type="project" value="InterPro"/>
</dbReference>
<evidence type="ECO:0000256" key="3">
    <source>
        <dbReference type="ARBA" id="ARBA00022729"/>
    </source>
</evidence>
<dbReference type="RefSeq" id="WP_123713520.1">
    <property type="nucleotide sequence ID" value="NZ_RKHR01000006.1"/>
</dbReference>
<keyword evidence="4 7" id="KW-0574">Periplasm</keyword>
<dbReference type="Gene3D" id="3.40.30.10">
    <property type="entry name" value="Glutaredoxin"/>
    <property type="match status" value="1"/>
</dbReference>
<dbReference type="AlphaFoldDB" id="A0A3N2DGM9"/>
<feature type="chain" id="PRO_5017945390" description="Thiol:disulfide interchange protein" evidence="9">
    <location>
        <begin position="21"/>
        <end position="213"/>
    </location>
</feature>